<gene>
    <name evidence="3" type="ORF">TrCOL_g6028</name>
</gene>
<reference evidence="4" key="1">
    <citation type="journal article" date="2023" name="Commun. Biol.">
        <title>Genome analysis of Parmales, the sister group of diatoms, reveals the evolutionary specialization of diatoms from phago-mixotrophs to photoautotrophs.</title>
        <authorList>
            <person name="Ban H."/>
            <person name="Sato S."/>
            <person name="Yoshikawa S."/>
            <person name="Yamada K."/>
            <person name="Nakamura Y."/>
            <person name="Ichinomiya M."/>
            <person name="Sato N."/>
            <person name="Blanc-Mathieu R."/>
            <person name="Endo H."/>
            <person name="Kuwata A."/>
            <person name="Ogata H."/>
        </authorList>
    </citation>
    <scope>NUCLEOTIDE SEQUENCE [LARGE SCALE GENOMIC DNA]</scope>
</reference>
<dbReference type="Proteomes" id="UP001165065">
    <property type="component" value="Unassembled WGS sequence"/>
</dbReference>
<comment type="subcellular location">
    <subcellularLocation>
        <location evidence="1">Nucleus</location>
    </subcellularLocation>
</comment>
<dbReference type="EMBL" id="BRYA01000812">
    <property type="protein sequence ID" value="GMI33220.1"/>
    <property type="molecule type" value="Genomic_DNA"/>
</dbReference>
<evidence type="ECO:0000256" key="2">
    <source>
        <dbReference type="ARBA" id="ARBA00023242"/>
    </source>
</evidence>
<dbReference type="GO" id="GO:0000166">
    <property type="term" value="F:nucleotide binding"/>
    <property type="evidence" value="ECO:0007669"/>
    <property type="project" value="InterPro"/>
</dbReference>
<dbReference type="GO" id="GO:0005634">
    <property type="term" value="C:nucleus"/>
    <property type="evidence" value="ECO:0007669"/>
    <property type="project" value="UniProtKB-SubCell"/>
</dbReference>
<dbReference type="AlphaFoldDB" id="A0A9W7L692"/>
<sequence length="168" mass="19182">MEILQTSQPAEILTNLELKVILDEKKKRDKEHLANPLVLNKKGTWNTRTTSAFDKLTTTYLNNTLPQQMGKQKKLEGDRARRVADNIEQVMGNLLQEPWNLKKEVVLNLINLQPNNRPLLMCVVPSADEWDASKQNDLIEILKGIGDEGREIMPVDDFAPKKGKRGQR</sequence>
<evidence type="ECO:0000256" key="1">
    <source>
        <dbReference type="ARBA" id="ARBA00004123"/>
    </source>
</evidence>
<keyword evidence="2" id="KW-0539">Nucleus</keyword>
<dbReference type="GO" id="GO:0030880">
    <property type="term" value="C:RNA polymerase complex"/>
    <property type="evidence" value="ECO:0007669"/>
    <property type="project" value="InterPro"/>
</dbReference>
<comment type="caution">
    <text evidence="3">The sequence shown here is derived from an EMBL/GenBank/DDBJ whole genome shotgun (WGS) entry which is preliminary data.</text>
</comment>
<organism evidence="3 4">
    <name type="scientific">Triparma columacea</name>
    <dbReference type="NCBI Taxonomy" id="722753"/>
    <lineage>
        <taxon>Eukaryota</taxon>
        <taxon>Sar</taxon>
        <taxon>Stramenopiles</taxon>
        <taxon>Ochrophyta</taxon>
        <taxon>Bolidophyceae</taxon>
        <taxon>Parmales</taxon>
        <taxon>Triparmaceae</taxon>
        <taxon>Triparma</taxon>
    </lineage>
</organism>
<dbReference type="SUPFAM" id="SSF47819">
    <property type="entry name" value="HRDC-like"/>
    <property type="match status" value="1"/>
</dbReference>
<evidence type="ECO:0000313" key="4">
    <source>
        <dbReference type="Proteomes" id="UP001165065"/>
    </source>
</evidence>
<dbReference type="OrthoDB" id="10432429at2759"/>
<dbReference type="InterPro" id="IPR005574">
    <property type="entry name" value="Rpb4/RPC9"/>
</dbReference>
<keyword evidence="4" id="KW-1185">Reference proteome</keyword>
<dbReference type="InterPro" id="IPR010997">
    <property type="entry name" value="HRDC-like_sf"/>
</dbReference>
<dbReference type="Gene3D" id="1.20.1250.40">
    <property type="match status" value="1"/>
</dbReference>
<accession>A0A9W7L692</accession>
<protein>
    <submittedName>
        <fullName evidence="3">Uncharacterized protein</fullName>
    </submittedName>
</protein>
<dbReference type="Pfam" id="PF03874">
    <property type="entry name" value="RNA_pol_Rpb4"/>
    <property type="match status" value="1"/>
</dbReference>
<name>A0A9W7L692_9STRA</name>
<dbReference type="GO" id="GO:0006352">
    <property type="term" value="P:DNA-templated transcription initiation"/>
    <property type="evidence" value="ECO:0007669"/>
    <property type="project" value="InterPro"/>
</dbReference>
<dbReference type="InterPro" id="IPR038324">
    <property type="entry name" value="Rpb4/RPC9_sf"/>
</dbReference>
<evidence type="ECO:0000313" key="3">
    <source>
        <dbReference type="EMBL" id="GMI33220.1"/>
    </source>
</evidence>
<proteinExistence type="predicted"/>